<dbReference type="InterPro" id="IPR008906">
    <property type="entry name" value="HATC_C_dom"/>
</dbReference>
<evidence type="ECO:0000313" key="2">
    <source>
        <dbReference type="EMBL" id="KAF0720169.1"/>
    </source>
</evidence>
<evidence type="ECO:0000313" key="3">
    <source>
        <dbReference type="Proteomes" id="UP000478052"/>
    </source>
</evidence>
<feature type="domain" description="HAT C-terminal dimerisation" evidence="1">
    <location>
        <begin position="20"/>
        <end position="75"/>
    </location>
</feature>
<dbReference type="Proteomes" id="UP000478052">
    <property type="component" value="Unassembled WGS sequence"/>
</dbReference>
<accession>A0A6G0W1V6</accession>
<organism evidence="2 3">
    <name type="scientific">Aphis craccivora</name>
    <name type="common">Cowpea aphid</name>
    <dbReference type="NCBI Taxonomy" id="307492"/>
    <lineage>
        <taxon>Eukaryota</taxon>
        <taxon>Metazoa</taxon>
        <taxon>Ecdysozoa</taxon>
        <taxon>Arthropoda</taxon>
        <taxon>Hexapoda</taxon>
        <taxon>Insecta</taxon>
        <taxon>Pterygota</taxon>
        <taxon>Neoptera</taxon>
        <taxon>Paraneoptera</taxon>
        <taxon>Hemiptera</taxon>
        <taxon>Sternorrhyncha</taxon>
        <taxon>Aphidomorpha</taxon>
        <taxon>Aphidoidea</taxon>
        <taxon>Aphididae</taxon>
        <taxon>Aphidini</taxon>
        <taxon>Aphis</taxon>
        <taxon>Aphis</taxon>
    </lineage>
</organism>
<dbReference type="EMBL" id="VUJU01009471">
    <property type="protein sequence ID" value="KAF0720169.1"/>
    <property type="molecule type" value="Genomic_DNA"/>
</dbReference>
<dbReference type="SUPFAM" id="SSF53098">
    <property type="entry name" value="Ribonuclease H-like"/>
    <property type="match status" value="1"/>
</dbReference>
<dbReference type="PANTHER" id="PTHR46880:SF9">
    <property type="entry name" value="ZINC FINGER PROTEIN 862"/>
    <property type="match status" value="1"/>
</dbReference>
<comment type="caution">
    <text evidence="2">The sequence shown here is derived from an EMBL/GenBank/DDBJ whole genome shotgun (WGS) entry which is preliminary data.</text>
</comment>
<dbReference type="InterPro" id="IPR012337">
    <property type="entry name" value="RNaseH-like_sf"/>
</dbReference>
<sequence length="92" mass="10608">MDYTDNSITRLVDLKKVVEAEVYPNLYKLLKVALTIPVSSATCERSFSAMKRIKIGCEIQCAKKNLQMQISNNLWVEDVLNDFAKYNHRILL</sequence>
<protein>
    <recommendedName>
        <fullName evidence="1">HAT C-terminal dimerisation domain-containing protein</fullName>
    </recommendedName>
</protein>
<gene>
    <name evidence="2" type="ORF">FWK35_00018886</name>
</gene>
<keyword evidence="3" id="KW-1185">Reference proteome</keyword>
<dbReference type="PANTHER" id="PTHR46880">
    <property type="entry name" value="RAS-ASSOCIATING DOMAIN-CONTAINING PROTEIN"/>
    <property type="match status" value="1"/>
</dbReference>
<reference evidence="2 3" key="1">
    <citation type="submission" date="2019-08" db="EMBL/GenBank/DDBJ databases">
        <title>Whole genome of Aphis craccivora.</title>
        <authorList>
            <person name="Voronova N.V."/>
            <person name="Shulinski R.S."/>
            <person name="Bandarenka Y.V."/>
            <person name="Zhorov D.G."/>
            <person name="Warner D."/>
        </authorList>
    </citation>
    <scope>NUCLEOTIDE SEQUENCE [LARGE SCALE GENOMIC DNA]</scope>
    <source>
        <strain evidence="2">180601</strain>
        <tissue evidence="2">Whole Body</tissue>
    </source>
</reference>
<dbReference type="Pfam" id="PF05699">
    <property type="entry name" value="Dimer_Tnp_hAT"/>
    <property type="match status" value="1"/>
</dbReference>
<dbReference type="GO" id="GO:0046983">
    <property type="term" value="F:protein dimerization activity"/>
    <property type="evidence" value="ECO:0007669"/>
    <property type="project" value="InterPro"/>
</dbReference>
<proteinExistence type="predicted"/>
<evidence type="ECO:0000259" key="1">
    <source>
        <dbReference type="Pfam" id="PF05699"/>
    </source>
</evidence>
<name>A0A6G0W1V6_APHCR</name>
<dbReference type="AlphaFoldDB" id="A0A6G0W1V6"/>
<dbReference type="OrthoDB" id="10068424at2759"/>